<feature type="transmembrane region" description="Helical" evidence="1">
    <location>
        <begin position="104"/>
        <end position="125"/>
    </location>
</feature>
<feature type="transmembrane region" description="Helical" evidence="1">
    <location>
        <begin position="137"/>
        <end position="156"/>
    </location>
</feature>
<dbReference type="PANTHER" id="PTHR43081:SF1">
    <property type="entry name" value="ADENYLATE CYCLASE, TERMINAL-DIFFERENTIATION SPECIFIC"/>
    <property type="match status" value="1"/>
</dbReference>
<dbReference type="Pfam" id="PF00211">
    <property type="entry name" value="Guanylate_cyc"/>
    <property type="match status" value="1"/>
</dbReference>
<dbReference type="SUPFAM" id="SSF55073">
    <property type="entry name" value="Nucleotide cyclase"/>
    <property type="match status" value="1"/>
</dbReference>
<feature type="domain" description="Guanylate cyclase" evidence="2">
    <location>
        <begin position="287"/>
        <end position="414"/>
    </location>
</feature>
<dbReference type="InterPro" id="IPR029787">
    <property type="entry name" value="Nucleotide_cyclase"/>
</dbReference>
<comment type="caution">
    <text evidence="3">The sequence shown here is derived from an EMBL/GenBank/DDBJ whole genome shotgun (WGS) entry which is preliminary data.</text>
</comment>
<proteinExistence type="predicted"/>
<keyword evidence="1" id="KW-0812">Transmembrane</keyword>
<dbReference type="PROSITE" id="PS50125">
    <property type="entry name" value="GUANYLATE_CYCLASE_2"/>
    <property type="match status" value="1"/>
</dbReference>
<dbReference type="GO" id="GO:0035556">
    <property type="term" value="P:intracellular signal transduction"/>
    <property type="evidence" value="ECO:0007669"/>
    <property type="project" value="InterPro"/>
</dbReference>
<feature type="transmembrane region" description="Helical" evidence="1">
    <location>
        <begin position="49"/>
        <end position="67"/>
    </location>
</feature>
<evidence type="ECO:0000313" key="4">
    <source>
        <dbReference type="Proteomes" id="UP000252266"/>
    </source>
</evidence>
<keyword evidence="1" id="KW-0472">Membrane</keyword>
<dbReference type="SMART" id="SM00044">
    <property type="entry name" value="CYCc"/>
    <property type="match status" value="1"/>
</dbReference>
<evidence type="ECO:0000256" key="1">
    <source>
        <dbReference type="SAM" id="Phobius"/>
    </source>
</evidence>
<dbReference type="CDD" id="cd07302">
    <property type="entry name" value="CHD"/>
    <property type="match status" value="1"/>
</dbReference>
<protein>
    <recommendedName>
        <fullName evidence="2">Guanylate cyclase domain-containing protein</fullName>
    </recommendedName>
</protein>
<dbReference type="Gene3D" id="3.30.70.1230">
    <property type="entry name" value="Nucleotide cyclase"/>
    <property type="match status" value="1"/>
</dbReference>
<dbReference type="InterPro" id="IPR050697">
    <property type="entry name" value="Adenylyl/Guanylyl_Cyclase_3/4"/>
</dbReference>
<gene>
    <name evidence="3" type="ORF">TH44_20105</name>
</gene>
<dbReference type="InterPro" id="IPR001054">
    <property type="entry name" value="A/G_cyclase"/>
</dbReference>
<accession>A0A367WYC5</accession>
<feature type="transmembrane region" description="Helical" evidence="1">
    <location>
        <begin position="163"/>
        <end position="182"/>
    </location>
</feature>
<feature type="transmembrane region" description="Helical" evidence="1">
    <location>
        <begin position="219"/>
        <end position="237"/>
    </location>
</feature>
<reference evidence="3 4" key="1">
    <citation type="submission" date="2014-07" db="EMBL/GenBank/DDBJ databases">
        <title>Draft genome sequence of Thalassospira xiamenensis IB13.</title>
        <authorList>
            <person name="Lai Q."/>
            <person name="Shao Z."/>
        </authorList>
    </citation>
    <scope>NUCLEOTIDE SEQUENCE [LARGE SCALE GENOMIC DNA]</scope>
    <source>
        <strain evidence="3 4">IB13</strain>
    </source>
</reference>
<dbReference type="EMBL" id="JPWJ01000012">
    <property type="protein sequence ID" value="RCK46434.1"/>
    <property type="molecule type" value="Genomic_DNA"/>
</dbReference>
<dbReference type="AlphaFoldDB" id="A0A367WYC5"/>
<dbReference type="Proteomes" id="UP000252266">
    <property type="component" value="Unassembled WGS sequence"/>
</dbReference>
<dbReference type="GO" id="GO:0009190">
    <property type="term" value="P:cyclic nucleotide biosynthetic process"/>
    <property type="evidence" value="ECO:0007669"/>
    <property type="project" value="InterPro"/>
</dbReference>
<organism evidence="3 4">
    <name type="scientific">Thalassospira xiamenensis</name>
    <dbReference type="NCBI Taxonomy" id="220697"/>
    <lineage>
        <taxon>Bacteria</taxon>
        <taxon>Pseudomonadati</taxon>
        <taxon>Pseudomonadota</taxon>
        <taxon>Alphaproteobacteria</taxon>
        <taxon>Rhodospirillales</taxon>
        <taxon>Thalassospiraceae</taxon>
        <taxon>Thalassospira</taxon>
    </lineage>
</organism>
<dbReference type="PANTHER" id="PTHR43081">
    <property type="entry name" value="ADENYLATE CYCLASE, TERMINAL-DIFFERENTIATION SPECIFIC-RELATED"/>
    <property type="match status" value="1"/>
</dbReference>
<name>A0A367WYC5_9PROT</name>
<keyword evidence="1" id="KW-1133">Transmembrane helix</keyword>
<dbReference type="GO" id="GO:0004016">
    <property type="term" value="F:adenylate cyclase activity"/>
    <property type="evidence" value="ECO:0007669"/>
    <property type="project" value="UniProtKB-ARBA"/>
</dbReference>
<feature type="transmembrane region" description="Helical" evidence="1">
    <location>
        <begin position="79"/>
        <end position="97"/>
    </location>
</feature>
<sequence>MFDVCLNKLAIIKMAGSPSQKDMFMQQTVIGKSEQAAIFHEAEQKGLRLAIKGRLVALILMGGWLIATRSGNPTLAFEYGTAVAIFAILGVIHYRIIGTAQDRYWVKYLFVALDIGILSALIATQPIFDTVDLPQAVIFRAPIFPFYFVVLGIAAFSFSPGLVLWAGICGVAGWMGAFGFAIRNMPQTYDWGDMGIAPDTQTFMTYFYSPDFIGTGSRIQESIALFIVACLIASVMWRARHTVRRQIEAEQERSAISDVFGQYVPPAVAEVLISKRGTLSPIEREATILFADVADFTKLTETIGPKGIVEVLNAYFDAVSQIITRHHGVITQFQGDAVLATFNVPVEDDDHAGCAIRAAREINDLVHQRDFAGIHIQTRIGICTGTVIAGSVGGGGRQSYTVHGDTVNLAARLEVMNKELGTDVLISGTTTKYLAADDFRKIGQMDVRGLSEPIDLFTFAAAGELNVPTDNVPATAS</sequence>
<evidence type="ECO:0000313" key="3">
    <source>
        <dbReference type="EMBL" id="RCK46434.1"/>
    </source>
</evidence>
<evidence type="ECO:0000259" key="2">
    <source>
        <dbReference type="PROSITE" id="PS50125"/>
    </source>
</evidence>